<keyword evidence="1" id="KW-1133">Transmembrane helix</keyword>
<name>A0A5N6KAR2_MONLA</name>
<evidence type="ECO:0000256" key="1">
    <source>
        <dbReference type="SAM" id="Phobius"/>
    </source>
</evidence>
<protein>
    <submittedName>
        <fullName evidence="2">Uncharacterized protein</fullName>
    </submittedName>
</protein>
<dbReference type="EMBL" id="VIGI01000005">
    <property type="protein sequence ID" value="KAB8300280.1"/>
    <property type="molecule type" value="Genomic_DNA"/>
</dbReference>
<feature type="transmembrane region" description="Helical" evidence="1">
    <location>
        <begin position="12"/>
        <end position="32"/>
    </location>
</feature>
<keyword evidence="1" id="KW-0812">Transmembrane</keyword>
<reference evidence="2 3" key="1">
    <citation type="submission" date="2019-06" db="EMBL/GenBank/DDBJ databases">
        <title>Genome Sequence of the Brown Rot Fungal Pathogen Monilinia laxa.</title>
        <authorList>
            <person name="De Miccolis Angelini R.M."/>
            <person name="Landi L."/>
            <person name="Abate D."/>
            <person name="Pollastro S."/>
            <person name="Romanazzi G."/>
            <person name="Faretra F."/>
        </authorList>
    </citation>
    <scope>NUCLEOTIDE SEQUENCE [LARGE SCALE GENOMIC DNA]</scope>
    <source>
        <strain evidence="2 3">Mlax316</strain>
    </source>
</reference>
<comment type="caution">
    <text evidence="2">The sequence shown here is derived from an EMBL/GenBank/DDBJ whole genome shotgun (WGS) entry which is preliminary data.</text>
</comment>
<accession>A0A5N6KAR2</accession>
<proteinExistence type="predicted"/>
<evidence type="ECO:0000313" key="3">
    <source>
        <dbReference type="Proteomes" id="UP000326757"/>
    </source>
</evidence>
<dbReference type="Proteomes" id="UP000326757">
    <property type="component" value="Unassembled WGS sequence"/>
</dbReference>
<keyword evidence="1" id="KW-0472">Membrane</keyword>
<organism evidence="2 3">
    <name type="scientific">Monilinia laxa</name>
    <name type="common">Brown rot fungus</name>
    <name type="synonym">Sclerotinia laxa</name>
    <dbReference type="NCBI Taxonomy" id="61186"/>
    <lineage>
        <taxon>Eukaryota</taxon>
        <taxon>Fungi</taxon>
        <taxon>Dikarya</taxon>
        <taxon>Ascomycota</taxon>
        <taxon>Pezizomycotina</taxon>
        <taxon>Leotiomycetes</taxon>
        <taxon>Helotiales</taxon>
        <taxon>Sclerotiniaceae</taxon>
        <taxon>Monilinia</taxon>
    </lineage>
</organism>
<sequence length="114" mass="13050">MQWDLMTDKKMMGTVMLMAFIYVLGWNVGRWLGCIKVCVGYSYLQSESRCNLSSTRNKQYILKVYSSTVNSFLTTFLRSTVLVWRFATHKSLDESPVTHVAVQAILAIDVEVDL</sequence>
<keyword evidence="3" id="KW-1185">Reference proteome</keyword>
<dbReference type="AlphaFoldDB" id="A0A5N6KAR2"/>
<evidence type="ECO:0000313" key="2">
    <source>
        <dbReference type="EMBL" id="KAB8300280.1"/>
    </source>
</evidence>
<gene>
    <name evidence="2" type="ORF">EYC80_000480</name>
</gene>